<evidence type="ECO:0000256" key="2">
    <source>
        <dbReference type="SAM" id="SignalP"/>
    </source>
</evidence>
<feature type="chain" id="PRO_5045537549" evidence="2">
    <location>
        <begin position="25"/>
        <end position="2558"/>
    </location>
</feature>
<dbReference type="Gene3D" id="2.60.40.10">
    <property type="entry name" value="Immunoglobulins"/>
    <property type="match status" value="1"/>
</dbReference>
<evidence type="ECO:0000313" key="5">
    <source>
        <dbReference type="Proteomes" id="UP001601058"/>
    </source>
</evidence>
<keyword evidence="5" id="KW-1185">Reference proteome</keyword>
<protein>
    <submittedName>
        <fullName evidence="4">S-layer homology domain-containing protein</fullName>
    </submittedName>
</protein>
<keyword evidence="1 2" id="KW-0732">Signal</keyword>
<dbReference type="EMBL" id="JBIACJ010000009">
    <property type="protein sequence ID" value="MFE8697851.1"/>
    <property type="molecule type" value="Genomic_DNA"/>
</dbReference>
<name>A0ABW6K111_9BACI</name>
<feature type="signal peptide" evidence="2">
    <location>
        <begin position="1"/>
        <end position="24"/>
    </location>
</feature>
<dbReference type="Proteomes" id="UP001601058">
    <property type="component" value="Unassembled WGS sequence"/>
</dbReference>
<organism evidence="4 5">
    <name type="scientific">Cytobacillus mangrovibacter</name>
    <dbReference type="NCBI Taxonomy" id="3299024"/>
    <lineage>
        <taxon>Bacteria</taxon>
        <taxon>Bacillati</taxon>
        <taxon>Bacillota</taxon>
        <taxon>Bacilli</taxon>
        <taxon>Bacillales</taxon>
        <taxon>Bacillaceae</taxon>
        <taxon>Cytobacillus</taxon>
    </lineage>
</organism>
<evidence type="ECO:0000259" key="3">
    <source>
        <dbReference type="PROSITE" id="PS51272"/>
    </source>
</evidence>
<comment type="caution">
    <text evidence="4">The sequence shown here is derived from an EMBL/GenBank/DDBJ whole genome shotgun (WGS) entry which is preliminary data.</text>
</comment>
<evidence type="ECO:0000313" key="4">
    <source>
        <dbReference type="EMBL" id="MFE8697851.1"/>
    </source>
</evidence>
<reference evidence="4 5" key="1">
    <citation type="submission" date="2024-08" db="EMBL/GenBank/DDBJ databases">
        <title>Two novel Cytobacillus novel species.</title>
        <authorList>
            <person name="Liu G."/>
        </authorList>
    </citation>
    <scope>NUCLEOTIDE SEQUENCE [LARGE SCALE GENOMIC DNA]</scope>
    <source>
        <strain evidence="4 5">FJAT-53684</strain>
    </source>
</reference>
<accession>A0ABW6K111</accession>
<gene>
    <name evidence="4" type="ORF">ACFYKT_16040</name>
</gene>
<dbReference type="RefSeq" id="WP_389221684.1">
    <property type="nucleotide sequence ID" value="NZ_JBIACJ010000009.1"/>
</dbReference>
<feature type="domain" description="SLH" evidence="3">
    <location>
        <begin position="2499"/>
        <end position="2558"/>
    </location>
</feature>
<evidence type="ECO:0000256" key="1">
    <source>
        <dbReference type="ARBA" id="ARBA00022729"/>
    </source>
</evidence>
<dbReference type="InterPro" id="IPR001119">
    <property type="entry name" value="SLH_dom"/>
</dbReference>
<dbReference type="Pfam" id="PF00395">
    <property type="entry name" value="SLH"/>
    <property type="match status" value="3"/>
</dbReference>
<proteinExistence type="predicted"/>
<dbReference type="InterPro" id="IPR013783">
    <property type="entry name" value="Ig-like_fold"/>
</dbReference>
<feature type="domain" description="SLH" evidence="3">
    <location>
        <begin position="2368"/>
        <end position="2431"/>
    </location>
</feature>
<sequence length="2558" mass="281250">MRLFKKMLLSLVVFVLVFSTNFNEIQTFAEKLASPKTTVIENDYIKVSVDNSTGRFGIRTVEGQPIRKNDQNVNMLFGGDDPETSFTTFRIDGTDYIFGNPYKFAANFFSEITEPKIVKNPDGSKHIETIWTIKGVKIKQIVTLYASTADVKNAGNVNVRYEVVNSSKSTVELGSRILLDTMVAGNDGPEFQIGSIYGQPLTVERKLVHDPVKELGVPAAEEAYYKLPPYWVMRDALDLSNPLATNVVAYGFNNFAEQNINIVDEMIVGHWNGLANTKWDYKLNKNLDFTRDTNDFGTADSAVAFYWNPAKLNAGASQTFETVYGLGELIEPDKVFSIRYIDPVQQLATVSDNSAYVDEGIFDVIAEVENLAMFDMEHTHIDMQLTLQNGLKFVKLDKEGNIERDKDGKPKTLSDQSQDIRFTKPATPEETSKGIVPKFKPGDTVTASFKVQASGKAWPTTREYMLTAKSPETQSKIEGIEDENIKAQYESSESNFVLLPPIGEAMPTYVYGMSPDELYSTDVKYIRLNLSNIEAYNTGNENVEPNFDLYLNEKRTGKRYKVRTKEDVIIQSNPDGIKGDMRITYRGGDLVDKNGKVIEANLGPELPLGEYQVEIDYKGDTGGDPESAGLFDIVTDQSFTVSNNQETRIREANILAVYKQKVDLWQPDREDLEIANSTFPSAPFSSLQELKEEITKLNNSKKLIGAESKALDPKFKIEEFTDEKNLEKYYLYHYKAFESQEEFDKFFEDDDRDLMVDIKGMIKQIGTGENQQFIVDTKTEPAIINDAVSYRGKDMVFVRNDLNLFGAAKTPLLETLFVRGDGILNIANSGFVFYKGEWSIDFFNGFNKLTNDEEGLECRENPTECEYDDLRIFPENDEDDSLNGSLKWAKGSITDRLSPINQVQIEQVYFNQHSMFAAPSFSIGGFGFKFNDYILRNGGISFGGALSMKVIESEIQNVVFNKKGFVGVDANLKFKLDSALGLFTPPKGSKGVDIGGEVDITHYVQPVGKTNRYGIDFKANIIDQIEIQAQLAFKQVRDGRVLPDVIAFGLKLPPPGIQVVPGVIDVSGLRGAVKELADTIAGGTSKDPFPLVLQAGITARVGVPGVYFYGDVDMTVKRTGLALAGKLDLSVDGGKNLIPILSEAMLQTQWVTPWFVRANAEVDVMGWDVVVGKAGLFIGQNLEKKRTDFEGYVGSRVQIPKAVPVVGGMPLSSVFLGVNNDKVWGSIGILLIELGITYYWGGGIEFGTSGENLPDGLIHMVIEDPEKGPQLMVIGQGLQTLATSWVTAEKENQEIVYREVSEGVSVIDTGSMDVGVGGITVSNGGRVHKIPMKQVSGNALIEVEYDQADVPNLTLTDHDGKSYPIKFDNTNTDPNANAFIQHIAASDEGNSEQVDIRKAYIIVKEDRIKGGSWTLTSDVAVESKLLNVPTLPELTEVEITDNNSLKDVFGDNKDKFTANWEVKNALEKDTVSLYLTEDSLSTGKKADTATLENGEEVLEPGEPGLLIAKDLPVDVNGGKDGNITTGSYEIDVKEIDLLGKEEDIRGLLSQGNYYLRAELKSESTYGTATSKDTFKLVNPNAPGEVSDVKIEPGGNGYFDLSFKPAKKKTEQEKHEHTYVIEAFKENENSGKLEAYPNYAEVMFTEEDLKSYWNEKSGRYEGIPIGGWTAMTTEETKVDPESLEGTTIDLKEKENDEKVSYVGLEVGHEYVIGVSSVITEKIEDNQRFHFAERIDSNSGKKMLLPIPVNPKLAAVVENQTFSEDAPFIEVLTNQKKQSINVSSDQENIEIEAIYGDEVIGEAKLKNNKDGGSSGTIEFDQFDLDGTFAIELVAKNTVTKDQSVTMLYLTVDTIAPILYIDEPVTGDRTKDGKVKVAGTTTNDVSNILVNDYPIPVKDDGTFNGLVEVNSNEPTIKLQFMAKDHAGNENTAAVKVTNDSFEVPAGIVIKEVPTLKPGEDIQLEAFLRVLDGKDGEGKPKFKDVPIPEKDLDHLQFTVSKGQAVSLDEVNHTITAVKGGASLIHAEYTVAEDITLETMAVANVKVPAPTELGIINAVTEQITGNTTKTKVKVGSSEDMVGHQFVYKVFASDEDVALPTFKQKVSDWSLLPKNGEITAKAGEIIVVAKRVSGTHEVISLSGKLTPNLWMSSGGGFPGFPGLPGLPGVPGVPGYPEAPLEVKVDDKVVDSELQGDVLVTNITSDSSTKFTNNLVISSLDSNVKSFQFKVDNSIREGAIKAKKNIVIDLPMAKMNITPEMLKQKQGNFEMKISVNNETNANAMNTIAKNINSTLLGAGQGVTIETNLYGDKSNRYIPTKIAIPSSIQARDITAIIQKGPDGSWTTIPWTMDIQGTNAFINAQVTGEGSISFIQNKQTFADVKDNYWGKQSISDAAAKLFVLGKGNKQFDPENKVTRAEYPTILLRVAGLMNKDAESNFSDVGEDAWFNRSVAIASEMGIVNGVSPTSYSPQATLSRIEGMTMVGRLFSTLELGEDLDDKEVDKILKSFKDEKSIPDWARKATALTIKQGIIVGENGKINSQNPLTRAQAAAIAIRVEKLVTDEK</sequence>
<dbReference type="PROSITE" id="PS51272">
    <property type="entry name" value="SLH"/>
    <property type="match status" value="2"/>
</dbReference>
<dbReference type="Pfam" id="PF09136">
    <property type="entry name" value="Glucodextran_B"/>
    <property type="match status" value="1"/>
</dbReference>